<evidence type="ECO:0000256" key="5">
    <source>
        <dbReference type="ARBA" id="ARBA00029758"/>
    </source>
</evidence>
<comment type="function">
    <text evidence="2">Catalyzes the epimerization of the C3' and C5'positions of dTDP-6-deoxy-D-xylo-4-hexulose, forming dTDP-6-deoxy-L-lyxo-4-hexulose.</text>
</comment>
<dbReference type="Pfam" id="PF00908">
    <property type="entry name" value="dTDP_sugar_isom"/>
    <property type="match status" value="1"/>
</dbReference>
<keyword evidence="8" id="KW-0413">Isomerase</keyword>
<evidence type="ECO:0000256" key="7">
    <source>
        <dbReference type="ARBA" id="ARBA00033311"/>
    </source>
</evidence>
<name>A0A3P8M1B4_RAOTE</name>
<dbReference type="Gene3D" id="2.60.120.10">
    <property type="entry name" value="Jelly Rolls"/>
    <property type="match status" value="1"/>
</dbReference>
<evidence type="ECO:0000256" key="2">
    <source>
        <dbReference type="ARBA" id="ARBA00001997"/>
    </source>
</evidence>
<evidence type="ECO:0000313" key="9">
    <source>
        <dbReference type="Proteomes" id="UP000274346"/>
    </source>
</evidence>
<sequence>MQIIDTKIADVKIIQPKIFGDARGFFLETFEKKGIRNC</sequence>
<dbReference type="KEGG" id="rtg:NCTC13098_02331"/>
<evidence type="ECO:0000256" key="3">
    <source>
        <dbReference type="ARBA" id="ARBA00012098"/>
    </source>
</evidence>
<evidence type="ECO:0000256" key="1">
    <source>
        <dbReference type="ARBA" id="ARBA00001298"/>
    </source>
</evidence>
<dbReference type="AlphaFoldDB" id="A0A3P8M1B4"/>
<dbReference type="InterPro" id="IPR011051">
    <property type="entry name" value="RmlC_Cupin_sf"/>
</dbReference>
<evidence type="ECO:0000256" key="6">
    <source>
        <dbReference type="ARBA" id="ARBA00031424"/>
    </source>
</evidence>
<dbReference type="Proteomes" id="UP000274346">
    <property type="component" value="Chromosome"/>
</dbReference>
<dbReference type="EC" id="5.1.3.13" evidence="3"/>
<gene>
    <name evidence="8" type="primary">rfbC</name>
    <name evidence="8" type="ORF">NCTC13098_02331</name>
</gene>
<organism evidence="8 9">
    <name type="scientific">Raoultella terrigena</name>
    <name type="common">Klebsiella terrigena</name>
    <dbReference type="NCBI Taxonomy" id="577"/>
    <lineage>
        <taxon>Bacteria</taxon>
        <taxon>Pseudomonadati</taxon>
        <taxon>Pseudomonadota</taxon>
        <taxon>Gammaproteobacteria</taxon>
        <taxon>Enterobacterales</taxon>
        <taxon>Enterobacteriaceae</taxon>
        <taxon>Klebsiella/Raoultella group</taxon>
        <taxon>Raoultella</taxon>
    </lineage>
</organism>
<dbReference type="InterPro" id="IPR014710">
    <property type="entry name" value="RmlC-like_jellyroll"/>
</dbReference>
<comment type="catalytic activity">
    <reaction evidence="1">
        <text>dTDP-4-dehydro-6-deoxy-alpha-D-glucose = dTDP-4-dehydro-beta-L-rhamnose</text>
        <dbReference type="Rhea" id="RHEA:16969"/>
        <dbReference type="ChEBI" id="CHEBI:57649"/>
        <dbReference type="ChEBI" id="CHEBI:62830"/>
        <dbReference type="EC" id="5.1.3.13"/>
    </reaction>
</comment>
<dbReference type="InterPro" id="IPR000888">
    <property type="entry name" value="RmlC-like"/>
</dbReference>
<dbReference type="SUPFAM" id="SSF51182">
    <property type="entry name" value="RmlC-like cupins"/>
    <property type="match status" value="1"/>
</dbReference>
<evidence type="ECO:0000313" key="8">
    <source>
        <dbReference type="EMBL" id="VDR25996.1"/>
    </source>
</evidence>
<evidence type="ECO:0000256" key="4">
    <source>
        <dbReference type="ARBA" id="ARBA00019595"/>
    </source>
</evidence>
<dbReference type="GO" id="GO:0008830">
    <property type="term" value="F:dTDP-4-dehydrorhamnose 3,5-epimerase activity"/>
    <property type="evidence" value="ECO:0007669"/>
    <property type="project" value="UniProtKB-EC"/>
</dbReference>
<dbReference type="EMBL" id="LR131271">
    <property type="protein sequence ID" value="VDR25996.1"/>
    <property type="molecule type" value="Genomic_DNA"/>
</dbReference>
<accession>A0A3P8M1B4</accession>
<reference evidence="8 9" key="1">
    <citation type="submission" date="2018-12" db="EMBL/GenBank/DDBJ databases">
        <authorList>
            <consortium name="Pathogen Informatics"/>
        </authorList>
    </citation>
    <scope>NUCLEOTIDE SEQUENCE [LARGE SCALE GENOMIC DNA]</scope>
    <source>
        <strain evidence="8 9">NCTC13098</strain>
    </source>
</reference>
<protein>
    <recommendedName>
        <fullName evidence="4">dTDP-4-dehydrorhamnose 3,5-epimerase</fullName>
        <ecNumber evidence="3">5.1.3.13</ecNumber>
    </recommendedName>
    <alternativeName>
        <fullName evidence="6">Thymidine diphospho-4-keto-rhamnose 3,5-epimerase</fullName>
    </alternativeName>
    <alternativeName>
        <fullName evidence="5">dTDP-4-keto-6-deoxyglucose 3,5-epimerase</fullName>
    </alternativeName>
    <alternativeName>
        <fullName evidence="7">dTDP-6-deoxy-D-xylo-4-hexulose 3,5-epimerase</fullName>
    </alternativeName>
</protein>
<proteinExistence type="predicted"/>